<dbReference type="OMA" id="FVVANLW"/>
<evidence type="ECO:0000313" key="1">
    <source>
        <dbReference type="EMBL" id="EER12046.1"/>
    </source>
</evidence>
<feature type="non-terminal residue" evidence="1">
    <location>
        <position position="1"/>
    </location>
</feature>
<accession>C5KU04</accession>
<protein>
    <submittedName>
        <fullName evidence="1">Uncharacterized protein</fullName>
    </submittedName>
</protein>
<dbReference type="GeneID" id="9060959"/>
<organism evidence="2">
    <name type="scientific">Perkinsus marinus (strain ATCC 50983 / TXsc)</name>
    <dbReference type="NCBI Taxonomy" id="423536"/>
    <lineage>
        <taxon>Eukaryota</taxon>
        <taxon>Sar</taxon>
        <taxon>Alveolata</taxon>
        <taxon>Perkinsozoa</taxon>
        <taxon>Perkinsea</taxon>
        <taxon>Perkinsida</taxon>
        <taxon>Perkinsidae</taxon>
        <taxon>Perkinsus</taxon>
    </lineage>
</organism>
<dbReference type="PANTHER" id="PTHR43336">
    <property type="entry name" value="OXYGEN SENSOR HISTIDINE KINASE RESPONSE REGULATOR DEVS/DOSS"/>
    <property type="match status" value="1"/>
</dbReference>
<dbReference type="RefSeq" id="XP_002780251.1">
    <property type="nucleotide sequence ID" value="XM_002780205.1"/>
</dbReference>
<name>C5KU04_PERM5</name>
<dbReference type="InParanoid" id="C5KU04"/>
<reference evidence="1 2" key="1">
    <citation type="submission" date="2008-07" db="EMBL/GenBank/DDBJ databases">
        <authorList>
            <person name="El-Sayed N."/>
            <person name="Caler E."/>
            <person name="Inman J."/>
            <person name="Amedeo P."/>
            <person name="Hass B."/>
            <person name="Wortman J."/>
        </authorList>
    </citation>
    <scope>NUCLEOTIDE SEQUENCE [LARGE SCALE GENOMIC DNA]</scope>
    <source>
        <strain evidence="2">ATCC 50983 / TXsc</strain>
    </source>
</reference>
<dbReference type="EMBL" id="GG676180">
    <property type="protein sequence ID" value="EER12046.1"/>
    <property type="molecule type" value="Genomic_DNA"/>
</dbReference>
<gene>
    <name evidence="1" type="ORF">Pmar_PMAR019152</name>
</gene>
<proteinExistence type="predicted"/>
<sequence length="88" mass="10346">KKWDENFVVANLWEEDEDLILVRKIFTEEFLTKFAKAYKNYEAGEWEKAANILNETKEALGYEDGPSMVLLKFIQSYGCTPPRSWKGY</sequence>
<dbReference type="PANTHER" id="PTHR43336:SF3">
    <property type="entry name" value="GUANYLATE CYCLASE DOMAIN-CONTAINING PROTEIN"/>
    <property type="match status" value="1"/>
</dbReference>
<evidence type="ECO:0000313" key="2">
    <source>
        <dbReference type="Proteomes" id="UP000007800"/>
    </source>
</evidence>
<feature type="non-terminal residue" evidence="1">
    <location>
        <position position="88"/>
    </location>
</feature>
<dbReference type="OrthoDB" id="60033at2759"/>
<dbReference type="Proteomes" id="UP000007800">
    <property type="component" value="Unassembled WGS sequence"/>
</dbReference>
<dbReference type="AlphaFoldDB" id="C5KU04"/>
<keyword evidence="2" id="KW-1185">Reference proteome</keyword>